<dbReference type="AlphaFoldDB" id="A0A0S3QUP8"/>
<keyword evidence="1" id="KW-0812">Transmembrane</keyword>
<keyword evidence="1" id="KW-0472">Membrane</keyword>
<evidence type="ECO:0008006" key="4">
    <source>
        <dbReference type="Google" id="ProtNLM"/>
    </source>
</evidence>
<keyword evidence="3" id="KW-1185">Reference proteome</keyword>
<gene>
    <name evidence="2" type="ORF">TST_1264</name>
</gene>
<reference evidence="3" key="1">
    <citation type="journal article" date="2018" name="Science">
        <title>A primordial and reversible TCA cycle in a facultatively chemolithoautotrophic thermophile.</title>
        <authorList>
            <person name="Nunoura T."/>
            <person name="Chikaraishi Y."/>
            <person name="Izaki R."/>
            <person name="Suwa T."/>
            <person name="Sato T."/>
            <person name="Harada T."/>
            <person name="Mori K."/>
            <person name="Kato Y."/>
            <person name="Miyazaki M."/>
            <person name="Shimamura S."/>
            <person name="Yanagawa K."/>
            <person name="Shuto A."/>
            <person name="Ohkouchi N."/>
            <person name="Fujita N."/>
            <person name="Takaki Y."/>
            <person name="Atomi H."/>
            <person name="Takai K."/>
        </authorList>
    </citation>
    <scope>NUCLEOTIDE SEQUENCE [LARGE SCALE GENOMIC DNA]</scope>
    <source>
        <strain evidence="3">DSM 17441 / JCM 13301 / NBRC 103674 / ABI70S6</strain>
    </source>
</reference>
<dbReference type="EMBL" id="AP013035">
    <property type="protein sequence ID" value="BAT72051.1"/>
    <property type="molecule type" value="Genomic_DNA"/>
</dbReference>
<evidence type="ECO:0000313" key="2">
    <source>
        <dbReference type="EMBL" id="BAT72051.1"/>
    </source>
</evidence>
<evidence type="ECO:0000313" key="3">
    <source>
        <dbReference type="Proteomes" id="UP000063234"/>
    </source>
</evidence>
<keyword evidence="1" id="KW-1133">Transmembrane helix</keyword>
<protein>
    <recommendedName>
        <fullName evidence="4">Thioredoxin domain-containing protein</fullName>
    </recommendedName>
</protein>
<name>A0A0S3QUP8_THET7</name>
<dbReference type="SUPFAM" id="SSF52833">
    <property type="entry name" value="Thioredoxin-like"/>
    <property type="match status" value="1"/>
</dbReference>
<organism evidence="2 3">
    <name type="scientific">Thermosulfidibacter takaii (strain DSM 17441 / JCM 13301 / NBRC 103674 / ABI70S6)</name>
    <dbReference type="NCBI Taxonomy" id="1298851"/>
    <lineage>
        <taxon>Bacteria</taxon>
        <taxon>Pseudomonadati</taxon>
        <taxon>Thermosulfidibacterota</taxon>
        <taxon>Thermosulfidibacteria</taxon>
        <taxon>Thermosulfidibacterales</taxon>
        <taxon>Thermosulfidibacteraceae</taxon>
    </lineage>
</organism>
<proteinExistence type="predicted"/>
<dbReference type="STRING" id="1298851.TST_1264"/>
<evidence type="ECO:0000256" key="1">
    <source>
        <dbReference type="SAM" id="Phobius"/>
    </source>
</evidence>
<dbReference type="Gene3D" id="3.40.30.10">
    <property type="entry name" value="Glutaredoxin"/>
    <property type="match status" value="1"/>
</dbReference>
<dbReference type="KEGG" id="ttk:TST_1264"/>
<dbReference type="Proteomes" id="UP000063234">
    <property type="component" value="Chromosome"/>
</dbReference>
<feature type="transmembrane region" description="Helical" evidence="1">
    <location>
        <begin position="17"/>
        <end position="36"/>
    </location>
</feature>
<accession>A0A0S3QUP8</accession>
<dbReference type="InterPro" id="IPR036249">
    <property type="entry name" value="Thioredoxin-like_sf"/>
</dbReference>
<sequence>MRRRYDRCSWDRRSPRVSWFIIFFLLIAIFFFNYFGKKLGGERFAKMPLDIVVVDRYGKKLLLAPFDKDFAVLVFVTTGCRPCQRQIEEAGKLSLDWVATVAVYLDGKIKEDLGLERVFAVDPKEINRVVELFGIKRVPLTLIVDKRGLIRRRIEGFVDKSTLESYLKAIKRYGI</sequence>